<dbReference type="Pfam" id="PF14733">
    <property type="entry name" value="ACDC"/>
    <property type="match status" value="1"/>
</dbReference>
<feature type="region of interest" description="Disordered" evidence="1">
    <location>
        <begin position="144"/>
        <end position="186"/>
    </location>
</feature>
<evidence type="ECO:0000256" key="1">
    <source>
        <dbReference type="SAM" id="MobiDB-lite"/>
    </source>
</evidence>
<dbReference type="RefSeq" id="XP_013436943.1">
    <property type="nucleotide sequence ID" value="XM_013581489.1"/>
</dbReference>
<keyword evidence="4" id="KW-1185">Reference proteome</keyword>
<accession>U6MWY1</accession>
<gene>
    <name evidence="3" type="ORF">ENH_00053560</name>
</gene>
<reference evidence="3" key="2">
    <citation type="submission" date="2013-10" db="EMBL/GenBank/DDBJ databases">
        <authorList>
            <person name="Aslett M."/>
        </authorList>
    </citation>
    <scope>NUCLEOTIDE SEQUENCE [LARGE SCALE GENOMIC DNA]</scope>
    <source>
        <strain evidence="3">Houghton</strain>
    </source>
</reference>
<sequence length="221" mass="22745">MREVFASCDSKKALCSKLVTDLYRALINSSSSDSSSSSSSSSSSAAYLESELALHLWAIEEAKGAQQLQQLQQYLNVFVPCLVGGLLPSQLPAAERAALLWALRCPLLLPRSSSSSSSSSSDAAAPAVFPFRERQGITHRLLLQGSSSQPGGAPQGPPGPPGPSVGLRSPTAAVGRSSSSSSSSRSSALVPSLLLGPVHAPSSPTAALYGGPFSMATELYP</sequence>
<proteinExistence type="predicted"/>
<feature type="compositionally biased region" description="Low complexity" evidence="1">
    <location>
        <begin position="176"/>
        <end position="186"/>
    </location>
</feature>
<evidence type="ECO:0000313" key="4">
    <source>
        <dbReference type="Proteomes" id="UP000030754"/>
    </source>
</evidence>
<dbReference type="EMBL" id="HG725551">
    <property type="protein sequence ID" value="CDJ68476.1"/>
    <property type="molecule type" value="Genomic_DNA"/>
</dbReference>
<feature type="domain" description="AP2-coincident C-terminal" evidence="2">
    <location>
        <begin position="12"/>
        <end position="103"/>
    </location>
</feature>
<name>U6MWY1_9EIME</name>
<protein>
    <recommendedName>
        <fullName evidence="2">AP2-coincident C-terminal domain-containing protein</fullName>
    </recommendedName>
</protein>
<evidence type="ECO:0000259" key="2">
    <source>
        <dbReference type="Pfam" id="PF14733"/>
    </source>
</evidence>
<evidence type="ECO:0000313" key="3">
    <source>
        <dbReference type="EMBL" id="CDJ68476.1"/>
    </source>
</evidence>
<dbReference type="Proteomes" id="UP000030754">
    <property type="component" value="Unassembled WGS sequence"/>
</dbReference>
<dbReference type="AlphaFoldDB" id="U6MWY1"/>
<reference evidence="3" key="1">
    <citation type="submission" date="2013-10" db="EMBL/GenBank/DDBJ databases">
        <title>Genomic analysis of the causative agents of coccidiosis in chickens.</title>
        <authorList>
            <person name="Reid A.J."/>
            <person name="Blake D."/>
            <person name="Billington K."/>
            <person name="Browne H."/>
            <person name="Dunn M."/>
            <person name="Hung S."/>
            <person name="Kawahara F."/>
            <person name="Miranda-Saavedra D."/>
            <person name="Mourier T."/>
            <person name="Nagra H."/>
            <person name="Otto T.D."/>
            <person name="Rawlings N."/>
            <person name="Sanchez A."/>
            <person name="Sanders M."/>
            <person name="Subramaniam C."/>
            <person name="Tay Y."/>
            <person name="Dear P."/>
            <person name="Doerig C."/>
            <person name="Gruber A."/>
            <person name="Parkinson J."/>
            <person name="Shirley M."/>
            <person name="Wan K.L."/>
            <person name="Berriman M."/>
            <person name="Tomley F."/>
            <person name="Pain A."/>
        </authorList>
    </citation>
    <scope>NUCLEOTIDE SEQUENCE [LARGE SCALE GENOMIC DNA]</scope>
    <source>
        <strain evidence="3">Houghton</strain>
    </source>
</reference>
<dbReference type="GeneID" id="25475503"/>
<dbReference type="VEuPathDB" id="ToxoDB:ENH_00053560"/>
<organism evidence="3 4">
    <name type="scientific">Eimeria necatrix</name>
    <dbReference type="NCBI Taxonomy" id="51315"/>
    <lineage>
        <taxon>Eukaryota</taxon>
        <taxon>Sar</taxon>
        <taxon>Alveolata</taxon>
        <taxon>Apicomplexa</taxon>
        <taxon>Conoidasida</taxon>
        <taxon>Coccidia</taxon>
        <taxon>Eucoccidiorida</taxon>
        <taxon>Eimeriorina</taxon>
        <taxon>Eimeriidae</taxon>
        <taxon>Eimeria</taxon>
    </lineage>
</organism>
<dbReference type="OrthoDB" id="10585639at2759"/>
<dbReference type="InterPro" id="IPR028078">
    <property type="entry name" value="ACDC"/>
</dbReference>